<keyword evidence="1" id="KW-0812">Transmembrane</keyword>
<keyword evidence="3" id="KW-1185">Reference proteome</keyword>
<dbReference type="AlphaFoldDB" id="A0A4R3MLR7"/>
<reference evidence="2 3" key="1">
    <citation type="submission" date="2019-03" db="EMBL/GenBank/DDBJ databases">
        <title>Genomic Encyclopedia of Type Strains, Phase IV (KMG-IV): sequencing the most valuable type-strain genomes for metagenomic binning, comparative biology and taxonomic classification.</title>
        <authorList>
            <person name="Goeker M."/>
        </authorList>
    </citation>
    <scope>NUCLEOTIDE SEQUENCE [LARGE SCALE GENOMIC DNA]</scope>
    <source>
        <strain evidence="2 3">DSM 24629</strain>
    </source>
</reference>
<keyword evidence="1" id="KW-1133">Transmembrane helix</keyword>
<evidence type="ECO:0000313" key="2">
    <source>
        <dbReference type="EMBL" id="TCT15652.1"/>
    </source>
</evidence>
<dbReference type="Proteomes" id="UP000294902">
    <property type="component" value="Unassembled WGS sequence"/>
</dbReference>
<name>A0A4R3MLR7_9FIRM</name>
<sequence>MLFPKRDAFLDKVITYIKFPFDRSSIRLELKNHIDDKIQEYMKDGYHREKAEETAINEMGDPKEIGVLLNKEHNPFIGWIWKITSIGVIIFGIFNLIYIIFPAVIGLFNSNLMNHIPKDHIVYRINVNEKVTMDDKVIVFNKVVYDINDNLTIFYKHYDKIWSTSGNVLGLIDEISDDLGNVYFSGGGTVYGGIVSKGALIFRNFSSEAKILYLKYDRFNRKYEIEIPLKVGDYYE</sequence>
<comment type="caution">
    <text evidence="2">The sequence shown here is derived from an EMBL/GenBank/DDBJ whole genome shotgun (WGS) entry which is preliminary data.</text>
</comment>
<keyword evidence="1" id="KW-0472">Membrane</keyword>
<evidence type="ECO:0000256" key="1">
    <source>
        <dbReference type="SAM" id="Phobius"/>
    </source>
</evidence>
<dbReference type="OrthoDB" id="9802195at2"/>
<dbReference type="RefSeq" id="WP_132251516.1">
    <property type="nucleotide sequence ID" value="NZ_SMAL01000003.1"/>
</dbReference>
<feature type="transmembrane region" description="Helical" evidence="1">
    <location>
        <begin position="79"/>
        <end position="108"/>
    </location>
</feature>
<dbReference type="NCBIfam" id="NF038403">
    <property type="entry name" value="perm_prefix_1"/>
    <property type="match status" value="1"/>
</dbReference>
<accession>A0A4R3MLR7</accession>
<evidence type="ECO:0000313" key="3">
    <source>
        <dbReference type="Proteomes" id="UP000294902"/>
    </source>
</evidence>
<protein>
    <submittedName>
        <fullName evidence="2">Uncharacterized protein</fullName>
    </submittedName>
</protein>
<dbReference type="InterPro" id="IPR047928">
    <property type="entry name" value="Perm_prefix_1"/>
</dbReference>
<proteinExistence type="predicted"/>
<dbReference type="EMBL" id="SMAL01000003">
    <property type="protein sequence ID" value="TCT15652.1"/>
    <property type="molecule type" value="Genomic_DNA"/>
</dbReference>
<organism evidence="2 3">
    <name type="scientific">Natranaerovirga pectinivora</name>
    <dbReference type="NCBI Taxonomy" id="682400"/>
    <lineage>
        <taxon>Bacteria</taxon>
        <taxon>Bacillati</taxon>
        <taxon>Bacillota</taxon>
        <taxon>Clostridia</taxon>
        <taxon>Lachnospirales</taxon>
        <taxon>Natranaerovirgaceae</taxon>
        <taxon>Natranaerovirga</taxon>
    </lineage>
</organism>
<gene>
    <name evidence="2" type="ORF">EDC18_103361</name>
</gene>